<evidence type="ECO:0000313" key="2">
    <source>
        <dbReference type="EMBL" id="EDL95570.1"/>
    </source>
</evidence>
<dbReference type="EMBL" id="CH473975">
    <property type="protein sequence ID" value="EDL95570.1"/>
    <property type="molecule type" value="Genomic_DNA"/>
</dbReference>
<name>A6J4P7_RAT</name>
<organism evidence="2 3">
    <name type="scientific">Rattus norvegicus</name>
    <name type="common">Rat</name>
    <dbReference type="NCBI Taxonomy" id="10116"/>
    <lineage>
        <taxon>Eukaryota</taxon>
        <taxon>Metazoa</taxon>
        <taxon>Chordata</taxon>
        <taxon>Craniata</taxon>
        <taxon>Vertebrata</taxon>
        <taxon>Euteleostomi</taxon>
        <taxon>Mammalia</taxon>
        <taxon>Eutheria</taxon>
        <taxon>Euarchontoglires</taxon>
        <taxon>Glires</taxon>
        <taxon>Rodentia</taxon>
        <taxon>Myomorpha</taxon>
        <taxon>Muroidea</taxon>
        <taxon>Muridae</taxon>
        <taxon>Murinae</taxon>
        <taxon>Rattus</taxon>
    </lineage>
</organism>
<feature type="region of interest" description="Disordered" evidence="1">
    <location>
        <begin position="27"/>
        <end position="51"/>
    </location>
</feature>
<protein>
    <submittedName>
        <fullName evidence="2">RCG57980</fullName>
    </submittedName>
</protein>
<evidence type="ECO:0000313" key="3">
    <source>
        <dbReference type="Proteomes" id="UP000234681"/>
    </source>
</evidence>
<sequence length="62" mass="6522">MLQRWKQSGTSLHSRVPVAFDPASTSGLVLSGPRVLSQPTPPCQQADPSPSFQHAALALGPD</sequence>
<accession>A6J4P7</accession>
<gene>
    <name evidence="2" type="ORF">rCG_57980</name>
</gene>
<dbReference type="AlphaFoldDB" id="A6J4P7"/>
<reference evidence="3" key="1">
    <citation type="submission" date="2005-09" db="EMBL/GenBank/DDBJ databases">
        <authorList>
            <person name="Mural R.J."/>
            <person name="Li P.W."/>
            <person name="Adams M.D."/>
            <person name="Amanatides P.G."/>
            <person name="Baden-Tillson H."/>
            <person name="Barnstead M."/>
            <person name="Chin S.H."/>
            <person name="Dew I."/>
            <person name="Evans C.A."/>
            <person name="Ferriera S."/>
            <person name="Flanigan M."/>
            <person name="Fosler C."/>
            <person name="Glodek A."/>
            <person name="Gu Z."/>
            <person name="Holt R.A."/>
            <person name="Jennings D."/>
            <person name="Kraft C.L."/>
            <person name="Lu F."/>
            <person name="Nguyen T."/>
            <person name="Nusskern D.R."/>
            <person name="Pfannkoch C.M."/>
            <person name="Sitter C."/>
            <person name="Sutton G.G."/>
            <person name="Venter J.C."/>
            <person name="Wang Z."/>
            <person name="Woodage T."/>
            <person name="Zheng X.H."/>
            <person name="Zhong F."/>
        </authorList>
    </citation>
    <scope>NUCLEOTIDE SEQUENCE [LARGE SCALE GENOMIC DNA]</scope>
    <source>
        <strain>BN</strain>
        <strain evidence="3">Sprague-Dawley</strain>
    </source>
</reference>
<evidence type="ECO:0000256" key="1">
    <source>
        <dbReference type="SAM" id="MobiDB-lite"/>
    </source>
</evidence>
<proteinExistence type="predicted"/>
<dbReference type="Proteomes" id="UP000234681">
    <property type="component" value="Chromosome 8"/>
</dbReference>